<dbReference type="Gene3D" id="1.10.132.120">
    <property type="match status" value="1"/>
</dbReference>
<dbReference type="Gene3D" id="3.30.66.10">
    <property type="entry name" value="DNA topoisomerase I domain"/>
    <property type="match status" value="1"/>
</dbReference>
<dbReference type="Proteomes" id="UP000240572">
    <property type="component" value="Unassembled WGS sequence"/>
</dbReference>
<dbReference type="InterPro" id="IPR013500">
    <property type="entry name" value="TopoI_cat_euk"/>
</dbReference>
<keyword evidence="4" id="KW-0799">Topoisomerase</keyword>
<dbReference type="InterPro" id="IPR049331">
    <property type="entry name" value="Top1B_N_bact"/>
</dbReference>
<sequence length="346" mass="39467">MTEIQVSYRELARSAKLRYVYAGRSGYSRQKKGKRFIYLDTTGKIIADQEELDRITGLVLPPAWTSVWICPFANGHLQATGLDVAGRKQYRYHARWSKVRNENKFDNMYAFGKKLPGLRRRIRRDIRKRTLQREKVSAIALNVMDATFIRAGNTAYEKAYGSYGLTTLKNRHVAITGSGVLFKFKGKKGVPQQIALKNASLARLLQHVKELPGQELFQYYDDNEELHQLGSADINDYLKTNMGAEFTCKDFRTWAGCIVALQLMADTLVVENALSKNGINTIIDGVAARLGNTRAVCRKYYIHPGLLQAYSAGKLDPLLQQLLRYKQDKNYNQKTELLLLRFLKTK</sequence>
<dbReference type="InterPro" id="IPR001631">
    <property type="entry name" value="TopoI"/>
</dbReference>
<dbReference type="Pfam" id="PF01028">
    <property type="entry name" value="Topoisom_I"/>
    <property type="match status" value="1"/>
</dbReference>
<dbReference type="AlphaFoldDB" id="A0A2P8D1B4"/>
<evidence type="ECO:0000256" key="2">
    <source>
        <dbReference type="ARBA" id="ARBA00006645"/>
    </source>
</evidence>
<gene>
    <name evidence="9" type="ORF">B0I18_10621</name>
</gene>
<evidence type="ECO:0000259" key="8">
    <source>
        <dbReference type="Pfam" id="PF21338"/>
    </source>
</evidence>
<name>A0A2P8D1B4_9BACT</name>
<dbReference type="OrthoDB" id="9778962at2"/>
<dbReference type="GO" id="GO:0003677">
    <property type="term" value="F:DNA binding"/>
    <property type="evidence" value="ECO:0007669"/>
    <property type="project" value="UniProtKB-KW"/>
</dbReference>
<keyword evidence="5" id="KW-0238">DNA-binding</keyword>
<dbReference type="RefSeq" id="WP_106523622.1">
    <property type="nucleotide sequence ID" value="NZ_PYGD01000006.1"/>
</dbReference>
<dbReference type="GO" id="GO:0003917">
    <property type="term" value="F:DNA topoisomerase type I (single strand cut, ATP-independent) activity"/>
    <property type="evidence" value="ECO:0007669"/>
    <property type="project" value="UniProtKB-EC"/>
</dbReference>
<protein>
    <recommendedName>
        <fullName evidence="3">DNA topoisomerase</fullName>
        <ecNumber evidence="3">5.6.2.1</ecNumber>
    </recommendedName>
</protein>
<dbReference type="InterPro" id="IPR011010">
    <property type="entry name" value="DNA_brk_join_enz"/>
</dbReference>
<proteinExistence type="inferred from homology"/>
<evidence type="ECO:0000256" key="4">
    <source>
        <dbReference type="ARBA" id="ARBA00023029"/>
    </source>
</evidence>
<dbReference type="EMBL" id="PYGD01000006">
    <property type="protein sequence ID" value="PSK91013.1"/>
    <property type="molecule type" value="Genomic_DNA"/>
</dbReference>
<evidence type="ECO:0000313" key="9">
    <source>
        <dbReference type="EMBL" id="PSK91013.1"/>
    </source>
</evidence>
<dbReference type="PROSITE" id="PS52038">
    <property type="entry name" value="TOPO_IB_2"/>
    <property type="match status" value="1"/>
</dbReference>
<feature type="domain" description="DNA topoisomerase IB N-terminal" evidence="8">
    <location>
        <begin position="35"/>
        <end position="83"/>
    </location>
</feature>
<dbReference type="InterPro" id="IPR035447">
    <property type="entry name" value="DNA_topo_I_N_sf"/>
</dbReference>
<evidence type="ECO:0000256" key="5">
    <source>
        <dbReference type="ARBA" id="ARBA00023125"/>
    </source>
</evidence>
<evidence type="ECO:0000256" key="1">
    <source>
        <dbReference type="ARBA" id="ARBA00000213"/>
    </source>
</evidence>
<keyword evidence="10" id="KW-1185">Reference proteome</keyword>
<dbReference type="Gene3D" id="3.90.15.10">
    <property type="entry name" value="Topoisomerase I, Chain A, domain 3"/>
    <property type="match status" value="1"/>
</dbReference>
<dbReference type="GO" id="GO:0006265">
    <property type="term" value="P:DNA topological change"/>
    <property type="evidence" value="ECO:0007669"/>
    <property type="project" value="InterPro"/>
</dbReference>
<organism evidence="9 10">
    <name type="scientific">Taibaiella chishuiensis</name>
    <dbReference type="NCBI Taxonomy" id="1434707"/>
    <lineage>
        <taxon>Bacteria</taxon>
        <taxon>Pseudomonadati</taxon>
        <taxon>Bacteroidota</taxon>
        <taxon>Chitinophagia</taxon>
        <taxon>Chitinophagales</taxon>
        <taxon>Chitinophagaceae</taxon>
        <taxon>Taibaiella</taxon>
    </lineage>
</organism>
<reference evidence="9 10" key="1">
    <citation type="submission" date="2018-03" db="EMBL/GenBank/DDBJ databases">
        <title>Genomic Encyclopedia of Type Strains, Phase III (KMG-III): the genomes of soil and plant-associated and newly described type strains.</title>
        <authorList>
            <person name="Whitman W."/>
        </authorList>
    </citation>
    <scope>NUCLEOTIDE SEQUENCE [LARGE SCALE GENOMIC DNA]</scope>
    <source>
        <strain evidence="9 10">CGMCC 1.12700</strain>
    </source>
</reference>
<evidence type="ECO:0000313" key="10">
    <source>
        <dbReference type="Proteomes" id="UP000240572"/>
    </source>
</evidence>
<evidence type="ECO:0000259" key="7">
    <source>
        <dbReference type="Pfam" id="PF01028"/>
    </source>
</evidence>
<feature type="domain" description="DNA topoisomerase I catalytic core eukaryotic-type" evidence="7">
    <location>
        <begin position="98"/>
        <end position="312"/>
    </location>
</feature>
<comment type="caution">
    <text evidence="9">The sequence shown here is derived from an EMBL/GenBank/DDBJ whole genome shotgun (WGS) entry which is preliminary data.</text>
</comment>
<comment type="similarity">
    <text evidence="2">Belongs to the type IB topoisomerase family.</text>
</comment>
<comment type="catalytic activity">
    <reaction evidence="1">
        <text>ATP-independent breakage of single-stranded DNA, followed by passage and rejoining.</text>
        <dbReference type="EC" id="5.6.2.1"/>
    </reaction>
</comment>
<dbReference type="SUPFAM" id="SSF56349">
    <property type="entry name" value="DNA breaking-rejoining enzymes"/>
    <property type="match status" value="1"/>
</dbReference>
<dbReference type="EC" id="5.6.2.1" evidence="3"/>
<accession>A0A2P8D1B4</accession>
<keyword evidence="6 9" id="KW-0413">Isomerase</keyword>
<dbReference type="InterPro" id="IPR014711">
    <property type="entry name" value="TopoI_cat_a-hlx-sub_euk"/>
</dbReference>
<evidence type="ECO:0000256" key="6">
    <source>
        <dbReference type="ARBA" id="ARBA00023235"/>
    </source>
</evidence>
<evidence type="ECO:0000256" key="3">
    <source>
        <dbReference type="ARBA" id="ARBA00012891"/>
    </source>
</evidence>
<dbReference type="SUPFAM" id="SSF55869">
    <property type="entry name" value="DNA topoisomerase I domain"/>
    <property type="match status" value="1"/>
</dbReference>
<dbReference type="Pfam" id="PF21338">
    <property type="entry name" value="Top1B_N_bact"/>
    <property type="match status" value="1"/>
</dbReference>
<dbReference type="PRINTS" id="PR00416">
    <property type="entry name" value="EUTPISMRASEI"/>
</dbReference>